<evidence type="ECO:0000259" key="1">
    <source>
        <dbReference type="Pfam" id="PF01966"/>
    </source>
</evidence>
<sequence length="199" mass="22874">MYPSREEAERILLDAKARYDKVSAIHGRWDDHSRTAARCAEKIAAHCPGLDPDKAYVLGLLHDIGRWYGDGHLCHVYYGWKYMTELGWDDAARICLTHSFQVQRLGAYIGNYDIPPAAVAELDAALAAVTYDDYDRLIQLCDTLAGPDGPVDMAARMEDVRRRYGDYPQDKWDKNFELRRYFERWGGADIYEMVGEMVR</sequence>
<organism evidence="2 3">
    <name type="scientific">Candidatus Faecalibacterium intestinigallinarum</name>
    <dbReference type="NCBI Taxonomy" id="2838581"/>
    <lineage>
        <taxon>Bacteria</taxon>
        <taxon>Bacillati</taxon>
        <taxon>Bacillota</taxon>
        <taxon>Clostridia</taxon>
        <taxon>Eubacteriales</taxon>
        <taxon>Oscillospiraceae</taxon>
        <taxon>Faecalibacterium</taxon>
    </lineage>
</organism>
<feature type="domain" description="HD" evidence="1">
    <location>
        <begin position="30"/>
        <end position="144"/>
    </location>
</feature>
<gene>
    <name evidence="2" type="ORF">H9890_09155</name>
</gene>
<reference evidence="2" key="1">
    <citation type="journal article" date="2021" name="PeerJ">
        <title>Extensive microbial diversity within the chicken gut microbiome revealed by metagenomics and culture.</title>
        <authorList>
            <person name="Gilroy R."/>
            <person name="Ravi A."/>
            <person name="Getino M."/>
            <person name="Pursley I."/>
            <person name="Horton D.L."/>
            <person name="Alikhan N.F."/>
            <person name="Baker D."/>
            <person name="Gharbi K."/>
            <person name="Hall N."/>
            <person name="Watson M."/>
            <person name="Adriaenssens E.M."/>
            <person name="Foster-Nyarko E."/>
            <person name="Jarju S."/>
            <person name="Secka A."/>
            <person name="Antonio M."/>
            <person name="Oren A."/>
            <person name="Chaudhuri R.R."/>
            <person name="La Ragione R."/>
            <person name="Hildebrand F."/>
            <person name="Pallen M.J."/>
        </authorList>
    </citation>
    <scope>NUCLEOTIDE SEQUENCE</scope>
    <source>
        <strain evidence="2">ChiHcolR34-3080</strain>
    </source>
</reference>
<evidence type="ECO:0000313" key="3">
    <source>
        <dbReference type="Proteomes" id="UP000823933"/>
    </source>
</evidence>
<dbReference type="AlphaFoldDB" id="A0A9D1QA24"/>
<dbReference type="Gene3D" id="1.10.3210.10">
    <property type="entry name" value="Hypothetical protein af1432"/>
    <property type="match status" value="1"/>
</dbReference>
<name>A0A9D1QA24_9FIRM</name>
<comment type="caution">
    <text evidence="2">The sequence shown here is derived from an EMBL/GenBank/DDBJ whole genome shotgun (WGS) entry which is preliminary data.</text>
</comment>
<dbReference type="Pfam" id="PF01966">
    <property type="entry name" value="HD"/>
    <property type="match status" value="1"/>
</dbReference>
<accession>A0A9D1QA24</accession>
<protein>
    <submittedName>
        <fullName evidence="2">HD domain-containing protein</fullName>
    </submittedName>
</protein>
<evidence type="ECO:0000313" key="2">
    <source>
        <dbReference type="EMBL" id="HIW09550.1"/>
    </source>
</evidence>
<proteinExistence type="predicted"/>
<dbReference type="InterPro" id="IPR006674">
    <property type="entry name" value="HD_domain"/>
</dbReference>
<dbReference type="CDD" id="cd00077">
    <property type="entry name" value="HDc"/>
    <property type="match status" value="1"/>
</dbReference>
<dbReference type="InterPro" id="IPR003607">
    <property type="entry name" value="HD/PDEase_dom"/>
</dbReference>
<dbReference type="SUPFAM" id="SSF109604">
    <property type="entry name" value="HD-domain/PDEase-like"/>
    <property type="match status" value="1"/>
</dbReference>
<reference evidence="2" key="2">
    <citation type="submission" date="2021-04" db="EMBL/GenBank/DDBJ databases">
        <authorList>
            <person name="Gilroy R."/>
        </authorList>
    </citation>
    <scope>NUCLEOTIDE SEQUENCE</scope>
    <source>
        <strain evidence="2">ChiHcolR34-3080</strain>
    </source>
</reference>
<dbReference type="EMBL" id="DXHQ01000104">
    <property type="protein sequence ID" value="HIW09550.1"/>
    <property type="molecule type" value="Genomic_DNA"/>
</dbReference>
<dbReference type="Proteomes" id="UP000823933">
    <property type="component" value="Unassembled WGS sequence"/>
</dbReference>